<gene>
    <name evidence="1" type="ORF">ACFFGG_05190</name>
</gene>
<comment type="caution">
    <text evidence="1">The sequence shown here is derived from an EMBL/GenBank/DDBJ whole genome shotgun (WGS) entry which is preliminary data.</text>
</comment>
<dbReference type="Pfam" id="PF06906">
    <property type="entry name" value="DUF1272"/>
    <property type="match status" value="1"/>
</dbReference>
<organism evidence="1 2">
    <name type="scientific">Ottowia pentelensis</name>
    <dbReference type="NCBI Taxonomy" id="511108"/>
    <lineage>
        <taxon>Bacteria</taxon>
        <taxon>Pseudomonadati</taxon>
        <taxon>Pseudomonadota</taxon>
        <taxon>Betaproteobacteria</taxon>
        <taxon>Burkholderiales</taxon>
        <taxon>Comamonadaceae</taxon>
        <taxon>Ottowia</taxon>
    </lineage>
</organism>
<evidence type="ECO:0000313" key="1">
    <source>
        <dbReference type="EMBL" id="MFC0591947.1"/>
    </source>
</evidence>
<dbReference type="EMBL" id="JBHLTN010000007">
    <property type="protein sequence ID" value="MFC0591947.1"/>
    <property type="molecule type" value="Genomic_DNA"/>
</dbReference>
<reference evidence="1 2" key="1">
    <citation type="submission" date="2024-09" db="EMBL/GenBank/DDBJ databases">
        <authorList>
            <person name="Sun Q."/>
            <person name="Mori K."/>
        </authorList>
    </citation>
    <scope>NUCLEOTIDE SEQUENCE [LARGE SCALE GENOMIC DNA]</scope>
    <source>
        <strain evidence="1 2">NCAIM B.02336</strain>
    </source>
</reference>
<sequence>MLQMRPCCECCAAELRPDSEDARICSFECTFCMACVEHVLGGTCPNCGGELLPRPRRPIEKLEKFPPSTERVVKEGGCGTAIHVVEVPT</sequence>
<dbReference type="InterPro" id="IPR010696">
    <property type="entry name" value="DUF1272"/>
</dbReference>
<keyword evidence="2" id="KW-1185">Reference proteome</keyword>
<dbReference type="RefSeq" id="WP_293226166.1">
    <property type="nucleotide sequence ID" value="NZ_JBHLTN010000007.1"/>
</dbReference>
<protein>
    <submittedName>
        <fullName evidence="1">DUF1272 domain-containing protein</fullName>
    </submittedName>
</protein>
<evidence type="ECO:0000313" key="2">
    <source>
        <dbReference type="Proteomes" id="UP001589834"/>
    </source>
</evidence>
<proteinExistence type="predicted"/>
<dbReference type="Proteomes" id="UP001589834">
    <property type="component" value="Unassembled WGS sequence"/>
</dbReference>
<name>A0ABV6PQ23_9BURK</name>
<accession>A0ABV6PQ23</accession>